<reference evidence="4" key="1">
    <citation type="journal article" date="2019" name="Int. J. Syst. Evol. Microbiol.">
        <title>The Global Catalogue of Microorganisms (GCM) 10K type strain sequencing project: providing services to taxonomists for standard genome sequencing and annotation.</title>
        <authorList>
            <consortium name="The Broad Institute Genomics Platform"/>
            <consortium name="The Broad Institute Genome Sequencing Center for Infectious Disease"/>
            <person name="Wu L."/>
            <person name="Ma J."/>
        </authorList>
    </citation>
    <scope>NUCLEOTIDE SEQUENCE [LARGE SCALE GENOMIC DNA]</scope>
    <source>
        <strain evidence="4">KCTC 3950</strain>
    </source>
</reference>
<feature type="domain" description="Activator of Hsp90 ATPase homologue 1/2-like C-terminal" evidence="2">
    <location>
        <begin position="16"/>
        <end position="128"/>
    </location>
</feature>
<comment type="similarity">
    <text evidence="1">Belongs to the AHA1 family.</text>
</comment>
<dbReference type="InterPro" id="IPR023393">
    <property type="entry name" value="START-like_dom_sf"/>
</dbReference>
<dbReference type="Proteomes" id="UP001597541">
    <property type="component" value="Unassembled WGS sequence"/>
</dbReference>
<sequence length="142" mass="15751">MSATALPDVVVTELFNAPIGKVWDAVSTSEGIAAWFMPNTFQPELGREFTLTSQYEVSVCKVTELDPPNKLMFTWGKHWVITLELKAVSEEQTEFTLIHGGWDAAITEANGMNHTAIRERMGGGWKSNVVPALRRLVESEGK</sequence>
<dbReference type="InterPro" id="IPR013538">
    <property type="entry name" value="ASHA1/2-like_C"/>
</dbReference>
<evidence type="ECO:0000313" key="4">
    <source>
        <dbReference type="Proteomes" id="UP001597541"/>
    </source>
</evidence>
<keyword evidence="4" id="KW-1185">Reference proteome</keyword>
<dbReference type="Pfam" id="PF08327">
    <property type="entry name" value="AHSA1"/>
    <property type="match status" value="1"/>
</dbReference>
<evidence type="ECO:0000256" key="1">
    <source>
        <dbReference type="ARBA" id="ARBA00006817"/>
    </source>
</evidence>
<gene>
    <name evidence="3" type="ORF">ACFSUF_18235</name>
</gene>
<evidence type="ECO:0000313" key="3">
    <source>
        <dbReference type="EMBL" id="MFD2614353.1"/>
    </source>
</evidence>
<dbReference type="Gene3D" id="3.30.530.20">
    <property type="match status" value="1"/>
</dbReference>
<comment type="caution">
    <text evidence="3">The sequence shown here is derived from an EMBL/GenBank/DDBJ whole genome shotgun (WGS) entry which is preliminary data.</text>
</comment>
<proteinExistence type="inferred from homology"/>
<dbReference type="EMBL" id="JBHUME010000011">
    <property type="protein sequence ID" value="MFD2614353.1"/>
    <property type="molecule type" value="Genomic_DNA"/>
</dbReference>
<protein>
    <submittedName>
        <fullName evidence="3">SRPBCC domain-containing protein</fullName>
    </submittedName>
</protein>
<evidence type="ECO:0000259" key="2">
    <source>
        <dbReference type="Pfam" id="PF08327"/>
    </source>
</evidence>
<dbReference type="SUPFAM" id="SSF55961">
    <property type="entry name" value="Bet v1-like"/>
    <property type="match status" value="1"/>
</dbReference>
<dbReference type="RefSeq" id="WP_377605116.1">
    <property type="nucleotide sequence ID" value="NZ_JBHUME010000011.1"/>
</dbReference>
<name>A0ABW5PI91_9BACL</name>
<accession>A0ABW5PI91</accession>
<organism evidence="3 4">
    <name type="scientific">Paenibacillus gansuensis</name>
    <dbReference type="NCBI Taxonomy" id="306542"/>
    <lineage>
        <taxon>Bacteria</taxon>
        <taxon>Bacillati</taxon>
        <taxon>Bacillota</taxon>
        <taxon>Bacilli</taxon>
        <taxon>Bacillales</taxon>
        <taxon>Paenibacillaceae</taxon>
        <taxon>Paenibacillus</taxon>
    </lineage>
</organism>
<dbReference type="CDD" id="cd07814">
    <property type="entry name" value="SRPBCC_CalC_Aha1-like"/>
    <property type="match status" value="1"/>
</dbReference>